<keyword evidence="1" id="KW-1133">Transmembrane helix</keyword>
<accession>A0A149QXZ8</accession>
<dbReference type="EMBL" id="LHZB01000101">
    <property type="protein sequence ID" value="KXV02189.1"/>
    <property type="molecule type" value="Genomic_DNA"/>
</dbReference>
<dbReference type="Proteomes" id="UP000075573">
    <property type="component" value="Unassembled WGS sequence"/>
</dbReference>
<evidence type="ECO:0000313" key="3">
    <source>
        <dbReference type="Proteomes" id="UP000075573"/>
    </source>
</evidence>
<dbReference type="PATRIC" id="fig|442.7.peg.3197"/>
<organism evidence="2 3">
    <name type="scientific">Gluconobacter potus</name>
    <dbReference type="NCBI Taxonomy" id="2724927"/>
    <lineage>
        <taxon>Bacteria</taxon>
        <taxon>Pseudomonadati</taxon>
        <taxon>Pseudomonadota</taxon>
        <taxon>Alphaproteobacteria</taxon>
        <taxon>Acetobacterales</taxon>
        <taxon>Acetobacteraceae</taxon>
        <taxon>Gluconobacter</taxon>
    </lineage>
</organism>
<keyword evidence="1" id="KW-0812">Transmembrane</keyword>
<proteinExistence type="predicted"/>
<evidence type="ECO:0000313" key="2">
    <source>
        <dbReference type="EMBL" id="KXV02189.1"/>
    </source>
</evidence>
<reference evidence="2 3" key="1">
    <citation type="submission" date="2015-06" db="EMBL/GenBank/DDBJ databases">
        <title>Improved classification and identification of acetic acid bacteria using matrix-assisted laser desorption/ionization time-of-flight mass spectrometry; Gluconobacter nephelii and Gluconobacter uchimurae are later heterotypic synonyms of Gluconobacter japonicus and Gluconobacter oxydans, respectively.</title>
        <authorList>
            <person name="Li L."/>
            <person name="Cleenwerck I."/>
            <person name="De Vuyst L."/>
            <person name="Vandamme P."/>
        </authorList>
    </citation>
    <scope>NUCLEOTIDE SEQUENCE [LARGE SCALE GENOMIC DNA]</scope>
    <source>
        <strain evidence="2 3">LMG 1764</strain>
    </source>
</reference>
<comment type="caution">
    <text evidence="2">The sequence shown here is derived from an EMBL/GenBank/DDBJ whole genome shotgun (WGS) entry which is preliminary data.</text>
</comment>
<keyword evidence="1" id="KW-0472">Membrane</keyword>
<name>A0A149QXZ8_9PROT</name>
<feature type="transmembrane region" description="Helical" evidence="1">
    <location>
        <begin position="223"/>
        <end position="242"/>
    </location>
</feature>
<protein>
    <submittedName>
        <fullName evidence="2">Uncharacterized protein</fullName>
    </submittedName>
</protein>
<dbReference type="AlphaFoldDB" id="A0A149QXZ8"/>
<feature type="transmembrane region" description="Helical" evidence="1">
    <location>
        <begin position="263"/>
        <end position="281"/>
    </location>
</feature>
<feature type="transmembrane region" description="Helical" evidence="1">
    <location>
        <begin position="180"/>
        <end position="203"/>
    </location>
</feature>
<evidence type="ECO:0000256" key="1">
    <source>
        <dbReference type="SAM" id="Phobius"/>
    </source>
</evidence>
<gene>
    <name evidence="2" type="ORF">AD929_03550</name>
</gene>
<sequence>MVSVSSAVADRNAPPEFGFQLAELDARNLPFIHAARYSRVVLERVGDLVSGLRFSCVVPYRTASLDIGRDHSAHFAMLGKDATLTNKPTFLDKLLTPTAEYAESKSSTHHGIVSRLQDTRVGKLLLEKIGDSGLRDKRDALCKSVVEAFSGTISPELSDRLAKGALKSYHGVGKGSSRKVWLMAIAPIMLFSMWVDLRAAPHLSGKEQLLSLQQLHQAPIDEMTGWLLVLAPVVLAAVYAGHKGRQAIRTATGNTTAKKAPKQGLWPYFAVLLVIALRVAMDPLDLYDLDDLSFVPMPWHPYYLHQGGMLYPYLSSIGLAY</sequence>